<evidence type="ECO:0000259" key="2">
    <source>
        <dbReference type="Pfam" id="PF14309"/>
    </source>
</evidence>
<accession>A0A328DLQ2</accession>
<evidence type="ECO:0000259" key="3">
    <source>
        <dbReference type="Pfam" id="PF14383"/>
    </source>
</evidence>
<dbReference type="EMBL" id="NQVE01000122">
    <property type="protein sequence ID" value="RAL46602.1"/>
    <property type="molecule type" value="Genomic_DNA"/>
</dbReference>
<evidence type="ECO:0000313" key="4">
    <source>
        <dbReference type="EMBL" id="RAL46602.1"/>
    </source>
</evidence>
<dbReference type="PANTHER" id="PTHR21726">
    <property type="entry name" value="PHOSPHATIDYLINOSITOL N-ACETYLGLUCOSAMINYLTRANSFERASE SUBUNIT P DOWN SYNDROME CRITICAL REGION PROTEIN 5 -RELATED"/>
    <property type="match status" value="1"/>
</dbReference>
<protein>
    <recommendedName>
        <fullName evidence="6">DUF4378 domain-containing protein</fullName>
    </recommendedName>
</protein>
<feature type="compositionally biased region" description="Low complexity" evidence="1">
    <location>
        <begin position="402"/>
        <end position="414"/>
    </location>
</feature>
<dbReference type="Proteomes" id="UP000249390">
    <property type="component" value="Unassembled WGS sequence"/>
</dbReference>
<dbReference type="Pfam" id="PF14309">
    <property type="entry name" value="DUF4378"/>
    <property type="match status" value="1"/>
</dbReference>
<dbReference type="InterPro" id="IPR032795">
    <property type="entry name" value="DUF3741-assoc"/>
</dbReference>
<feature type="region of interest" description="Disordered" evidence="1">
    <location>
        <begin position="1"/>
        <end position="23"/>
    </location>
</feature>
<feature type="region of interest" description="Disordered" evidence="1">
    <location>
        <begin position="368"/>
        <end position="414"/>
    </location>
</feature>
<sequence>MSESGGVSASSLALATEKKPQRSGGGCVGLFYQLFDWKRRFAKKNFFPKKLLPPDLCKQGSKKFVGEERHPKLRLIADENIGGFPSNMKTNKFCSVKSEKKNEMRPPGLVARLMGLDSMPAVSRDNKPRRVCLNDQSSSVTNEKEENKFEGEDGVFAKMRDFRPQKIQKTGTSERSPVTRFGAEALQIKNMLSRSKRKKNHHHHPKLASPLKSAKNVPGTRLIGVANKILDPRGMQRRSRGKYFLTSSDTLHPPSSCRNCGHSLDIKDSRPNQEQDSFQIPCQDSETSVPKVSSYFFQEQKERRAFTKSSSHIIGPMQHSQKQNQMFSGGYNRVPERAYSISETKDAVALNKSANGCTRMRMPTKAERCDFETERRLSNRRAESLSPARKRRSMNVTCQNESSRSISLSSGKGYSMIGKEPSGSRQDSGIAPFTFRSPVDKRTALPIKSTTVILQELKSALTAERQFHKDGFNVRSNRNNTTSHPLDSSTKFLDTSLAKAKFYKPFVTGLSNSIAEVLQKSKLFYGYLKGCKLEYAKEVILNAELVVGKFSITRFVLEDLDTLACIIMMRYSDIFGFQSTKHENQFKGFVFDCVLEFLDSKCGFGAWTKLPPFMNTEMLVFEILEEVKLWAATTGLAHDELLEWDMNRSLGKWTGFDIEVLECSAEIGHLIVEKLVEEVVNDL</sequence>
<dbReference type="AlphaFoldDB" id="A0A328DLQ2"/>
<feature type="domain" description="DUF4378" evidence="2">
    <location>
        <begin position="533"/>
        <end position="678"/>
    </location>
</feature>
<dbReference type="PANTHER" id="PTHR21726:SF61">
    <property type="entry name" value="DNAA INITIATOR-ASSOCIATING PROTEIN"/>
    <property type="match status" value="1"/>
</dbReference>
<feature type="compositionally biased region" description="Basic and acidic residues" evidence="1">
    <location>
        <begin position="368"/>
        <end position="383"/>
    </location>
</feature>
<proteinExistence type="predicted"/>
<dbReference type="Pfam" id="PF14383">
    <property type="entry name" value="VARLMGL"/>
    <property type="match status" value="1"/>
</dbReference>
<evidence type="ECO:0000313" key="5">
    <source>
        <dbReference type="Proteomes" id="UP000249390"/>
    </source>
</evidence>
<keyword evidence="5" id="KW-1185">Reference proteome</keyword>
<organism evidence="4 5">
    <name type="scientific">Cuscuta australis</name>
    <dbReference type="NCBI Taxonomy" id="267555"/>
    <lineage>
        <taxon>Eukaryota</taxon>
        <taxon>Viridiplantae</taxon>
        <taxon>Streptophyta</taxon>
        <taxon>Embryophyta</taxon>
        <taxon>Tracheophyta</taxon>
        <taxon>Spermatophyta</taxon>
        <taxon>Magnoliopsida</taxon>
        <taxon>eudicotyledons</taxon>
        <taxon>Gunneridae</taxon>
        <taxon>Pentapetalae</taxon>
        <taxon>asterids</taxon>
        <taxon>lamiids</taxon>
        <taxon>Solanales</taxon>
        <taxon>Convolvulaceae</taxon>
        <taxon>Cuscuteae</taxon>
        <taxon>Cuscuta</taxon>
        <taxon>Cuscuta subgen. Grammica</taxon>
        <taxon>Cuscuta sect. Cleistogrammica</taxon>
    </lineage>
</organism>
<feature type="domain" description="DUF3741" evidence="3">
    <location>
        <begin position="95"/>
        <end position="124"/>
    </location>
</feature>
<name>A0A328DLQ2_9ASTE</name>
<comment type="caution">
    <text evidence="4">The sequence shown here is derived from an EMBL/GenBank/DDBJ whole genome shotgun (WGS) entry which is preliminary data.</text>
</comment>
<dbReference type="InterPro" id="IPR025486">
    <property type="entry name" value="DUF4378"/>
</dbReference>
<evidence type="ECO:0000256" key="1">
    <source>
        <dbReference type="SAM" id="MobiDB-lite"/>
    </source>
</evidence>
<gene>
    <name evidence="4" type="ORF">DM860_004881</name>
</gene>
<reference evidence="4 5" key="1">
    <citation type="submission" date="2018-06" db="EMBL/GenBank/DDBJ databases">
        <title>The Genome of Cuscuta australis (Dodder) Provides Insight into the Evolution of Plant Parasitism.</title>
        <authorList>
            <person name="Liu H."/>
        </authorList>
    </citation>
    <scope>NUCLEOTIDE SEQUENCE [LARGE SCALE GENOMIC DNA]</scope>
    <source>
        <strain evidence="5">cv. Yunnan</strain>
        <tissue evidence="4">Vines</tissue>
    </source>
</reference>
<evidence type="ECO:0008006" key="6">
    <source>
        <dbReference type="Google" id="ProtNLM"/>
    </source>
</evidence>
<feature type="region of interest" description="Disordered" evidence="1">
    <location>
        <begin position="194"/>
        <end position="214"/>
    </location>
</feature>
<feature type="compositionally biased region" description="Basic residues" evidence="1">
    <location>
        <begin position="194"/>
        <end position="206"/>
    </location>
</feature>